<name>A0A1H9BQR0_9FLAO</name>
<dbReference type="Proteomes" id="UP000198648">
    <property type="component" value="Unassembled WGS sequence"/>
</dbReference>
<reference evidence="1 2" key="1">
    <citation type="submission" date="2016-10" db="EMBL/GenBank/DDBJ databases">
        <authorList>
            <person name="de Groot N.N."/>
        </authorList>
    </citation>
    <scope>NUCLEOTIDE SEQUENCE [LARGE SCALE GENOMIC DNA]</scope>
    <source>
        <strain evidence="1 2">DSM 27078</strain>
    </source>
</reference>
<dbReference type="AlphaFoldDB" id="A0A1H9BQR0"/>
<sequence length="78" mass="9349">MKTYEGTMTIKWYKNDNGGDKRPLTLVAKDKLHLKEQLKSIRKCFIEFGDDPKQIPTYRKYNPDARAYSVQFEIYERK</sequence>
<dbReference type="OrthoDB" id="267579at2"/>
<dbReference type="EMBL" id="FOEI01000003">
    <property type="protein sequence ID" value="SEP91225.1"/>
    <property type="molecule type" value="Genomic_DNA"/>
</dbReference>
<gene>
    <name evidence="1" type="ORF">SAMN05444005_103152</name>
</gene>
<keyword evidence="2" id="KW-1185">Reference proteome</keyword>
<organism evidence="1 2">
    <name type="scientific">Flavobacterium urocaniciphilum</name>
    <dbReference type="NCBI Taxonomy" id="1299341"/>
    <lineage>
        <taxon>Bacteria</taxon>
        <taxon>Pseudomonadati</taxon>
        <taxon>Bacteroidota</taxon>
        <taxon>Flavobacteriia</taxon>
        <taxon>Flavobacteriales</taxon>
        <taxon>Flavobacteriaceae</taxon>
        <taxon>Flavobacterium</taxon>
    </lineage>
</organism>
<evidence type="ECO:0000313" key="1">
    <source>
        <dbReference type="EMBL" id="SEP91225.1"/>
    </source>
</evidence>
<protein>
    <submittedName>
        <fullName evidence="1">Uncharacterized protein</fullName>
    </submittedName>
</protein>
<dbReference type="RefSeq" id="WP_091467245.1">
    <property type="nucleotide sequence ID" value="NZ_FOEI01000003.1"/>
</dbReference>
<accession>A0A1H9BQR0</accession>
<proteinExistence type="predicted"/>
<dbReference type="STRING" id="1299341.SAMN05444005_103152"/>
<evidence type="ECO:0000313" key="2">
    <source>
        <dbReference type="Proteomes" id="UP000198648"/>
    </source>
</evidence>